<feature type="domain" description="HTH tetR-type" evidence="3">
    <location>
        <begin position="2"/>
        <end position="62"/>
    </location>
</feature>
<dbReference type="SUPFAM" id="SSF46689">
    <property type="entry name" value="Homeodomain-like"/>
    <property type="match status" value="1"/>
</dbReference>
<evidence type="ECO:0000256" key="2">
    <source>
        <dbReference type="PROSITE-ProRule" id="PRU00335"/>
    </source>
</evidence>
<dbReference type="EMBL" id="CP044232">
    <property type="protein sequence ID" value="QEW03816.1"/>
    <property type="molecule type" value="Genomic_DNA"/>
</dbReference>
<dbReference type="PROSITE" id="PS50977">
    <property type="entry name" value="HTH_TETR_2"/>
    <property type="match status" value="1"/>
</dbReference>
<name>A0A5J6L5Y9_9MICO</name>
<keyword evidence="1 2" id="KW-0238">DNA-binding</keyword>
<sequence>MSSTRRRALHAAVELVGGEGIRALTHGRVDAAAGLPPGSTSNHFRTRAALLAGVIEWIATEERSDAGLPSISTRDDLVRGLARMIEVQSGPQALRTRARYALFIEADVETSRPLLDQRATFEAWIRGILRQLGGPPAEQQTRFVMAMAEGLLLHRMTVDPEAPVEAVIARAVDAALAP</sequence>
<feature type="DNA-binding region" description="H-T-H motif" evidence="2">
    <location>
        <begin position="25"/>
        <end position="44"/>
    </location>
</feature>
<dbReference type="InterPro" id="IPR001647">
    <property type="entry name" value="HTH_TetR"/>
</dbReference>
<dbReference type="Proteomes" id="UP000325516">
    <property type="component" value="Chromosome"/>
</dbReference>
<protein>
    <submittedName>
        <fullName evidence="4">TetR/AcrR family transcriptional regulator</fullName>
    </submittedName>
</protein>
<reference evidence="5" key="1">
    <citation type="submission" date="2019-09" db="EMBL/GenBank/DDBJ databases">
        <title>Mumia zhuanghuii sp. nov. isolated from the intestinal contents of plateau pika (Ochotona curzoniae) in the Qinghai-Tibet plateau of China.</title>
        <authorList>
            <person name="Tian Z."/>
        </authorList>
    </citation>
    <scope>NUCLEOTIDE SEQUENCE [LARGE SCALE GENOMIC DNA]</scope>
    <source>
        <strain evidence="5">L-031</strain>
    </source>
</reference>
<dbReference type="InterPro" id="IPR009057">
    <property type="entry name" value="Homeodomain-like_sf"/>
</dbReference>
<evidence type="ECO:0000313" key="5">
    <source>
        <dbReference type="Proteomes" id="UP000325516"/>
    </source>
</evidence>
<gene>
    <name evidence="4" type="ORF">F6J85_12435</name>
</gene>
<dbReference type="RefSeq" id="WP_150925412.1">
    <property type="nucleotide sequence ID" value="NZ_CP044232.1"/>
</dbReference>
<evidence type="ECO:0000259" key="3">
    <source>
        <dbReference type="PROSITE" id="PS50977"/>
    </source>
</evidence>
<dbReference type="AlphaFoldDB" id="A0A5J6L5Y9"/>
<proteinExistence type="predicted"/>
<evidence type="ECO:0000256" key="1">
    <source>
        <dbReference type="ARBA" id="ARBA00023125"/>
    </source>
</evidence>
<evidence type="ECO:0000313" key="4">
    <source>
        <dbReference type="EMBL" id="QEW03816.1"/>
    </source>
</evidence>
<organism evidence="4 5">
    <name type="scientific">Microbacterium lushaniae</name>
    <dbReference type="NCBI Taxonomy" id="2614639"/>
    <lineage>
        <taxon>Bacteria</taxon>
        <taxon>Bacillati</taxon>
        <taxon>Actinomycetota</taxon>
        <taxon>Actinomycetes</taxon>
        <taxon>Micrococcales</taxon>
        <taxon>Microbacteriaceae</taxon>
        <taxon>Microbacterium</taxon>
    </lineage>
</organism>
<dbReference type="KEGG" id="mlz:F6J85_12435"/>
<keyword evidence="5" id="KW-1185">Reference proteome</keyword>
<accession>A0A5J6L5Y9</accession>
<dbReference type="Pfam" id="PF17940">
    <property type="entry name" value="TetR_C_31"/>
    <property type="match status" value="1"/>
</dbReference>
<dbReference type="GO" id="GO:0003677">
    <property type="term" value="F:DNA binding"/>
    <property type="evidence" value="ECO:0007669"/>
    <property type="project" value="UniProtKB-UniRule"/>
</dbReference>
<dbReference type="Gene3D" id="1.10.357.10">
    <property type="entry name" value="Tetracycline Repressor, domain 2"/>
    <property type="match status" value="1"/>
</dbReference>
<dbReference type="InterPro" id="IPR041583">
    <property type="entry name" value="TetR_C_31"/>
</dbReference>